<keyword evidence="3" id="KW-0029">Amino-acid transport</keyword>
<dbReference type="EMBL" id="CP065959">
    <property type="protein sequence ID" value="QQC93054.1"/>
    <property type="molecule type" value="Genomic_DNA"/>
</dbReference>
<dbReference type="KEGG" id="ssia:A7J05_02815"/>
<evidence type="ECO:0000256" key="1">
    <source>
        <dbReference type="ARBA" id="ARBA00005417"/>
    </source>
</evidence>
<dbReference type="GO" id="GO:0016887">
    <property type="term" value="F:ATP hydrolysis activity"/>
    <property type="evidence" value="ECO:0007669"/>
    <property type="project" value="InterPro"/>
</dbReference>
<gene>
    <name evidence="5" type="ORF">A7J05_02815</name>
    <name evidence="6" type="ORF">I8755_35480</name>
</gene>
<dbReference type="EMBL" id="CP015588">
    <property type="protein sequence ID" value="APY84823.1"/>
    <property type="molecule type" value="Genomic_DNA"/>
</dbReference>
<dbReference type="RefSeq" id="WP_076682509.1">
    <property type="nucleotide sequence ID" value="NZ_CP015588.1"/>
</dbReference>
<dbReference type="InterPro" id="IPR003959">
    <property type="entry name" value="ATPase_AAA_core"/>
</dbReference>
<dbReference type="GO" id="GO:0015807">
    <property type="term" value="P:L-amino acid transport"/>
    <property type="evidence" value="ECO:0007669"/>
    <property type="project" value="TreeGrafter"/>
</dbReference>
<dbReference type="AlphaFoldDB" id="A0A1P8TB43"/>
<keyword evidence="7" id="KW-1185">Reference proteome</keyword>
<dbReference type="OrthoDB" id="9776369at2"/>
<proteinExistence type="inferred from homology"/>
<evidence type="ECO:0000256" key="3">
    <source>
        <dbReference type="ARBA" id="ARBA00022970"/>
    </source>
</evidence>
<organism evidence="6 8">
    <name type="scientific">Streptomyces alfalfae</name>
    <dbReference type="NCBI Taxonomy" id="1642299"/>
    <lineage>
        <taxon>Bacteria</taxon>
        <taxon>Bacillati</taxon>
        <taxon>Actinomycetota</taxon>
        <taxon>Actinomycetes</taxon>
        <taxon>Kitasatosporales</taxon>
        <taxon>Streptomycetaceae</taxon>
        <taxon>Streptomyces</taxon>
    </lineage>
</organism>
<dbReference type="PANTHER" id="PTHR43820:SF4">
    <property type="entry name" value="HIGH-AFFINITY BRANCHED-CHAIN AMINO ACID TRANSPORT ATP-BINDING PROTEIN LIVF"/>
    <property type="match status" value="1"/>
</dbReference>
<dbReference type="InterPro" id="IPR052156">
    <property type="entry name" value="BCAA_Transport_ATP-bd_LivF"/>
</dbReference>
<evidence type="ECO:0000313" key="7">
    <source>
        <dbReference type="Proteomes" id="UP000187191"/>
    </source>
</evidence>
<dbReference type="Pfam" id="PF13304">
    <property type="entry name" value="AAA_21"/>
    <property type="match status" value="1"/>
</dbReference>
<keyword evidence="2" id="KW-0813">Transport</keyword>
<sequence>MIPHPRGRARGPDPRGFESLAALRDRQAGLLSGGEQQFLALLCALSLDARLLFIDEMTMGLAPLVARGLVDIVKEVAAEGVAVLFVERHLHIALGLCDRAPVLSHGE</sequence>
<feature type="domain" description="ATPase AAA-type core" evidence="4">
    <location>
        <begin position="24"/>
        <end position="85"/>
    </location>
</feature>
<dbReference type="GO" id="GO:0015658">
    <property type="term" value="F:branched-chain amino acid transmembrane transporter activity"/>
    <property type="evidence" value="ECO:0007669"/>
    <property type="project" value="TreeGrafter"/>
</dbReference>
<accession>A0A1P8TB43</accession>
<evidence type="ECO:0000313" key="6">
    <source>
        <dbReference type="EMBL" id="QQC93054.1"/>
    </source>
</evidence>
<evidence type="ECO:0000313" key="5">
    <source>
        <dbReference type="EMBL" id="APY84823.1"/>
    </source>
</evidence>
<reference evidence="6 8" key="2">
    <citation type="submission" date="2020-12" db="EMBL/GenBank/DDBJ databases">
        <title>Identification and biosynthesis of polyene macrolides produced by Streptomyces alfalfae Men-myco-93-63.</title>
        <authorList>
            <person name="Liu D."/>
            <person name="Li Y."/>
            <person name="Liu L."/>
            <person name="Han X."/>
            <person name="Shen F."/>
        </authorList>
    </citation>
    <scope>NUCLEOTIDE SEQUENCE [LARGE SCALE GENOMIC DNA]</scope>
    <source>
        <strain evidence="6 8">Men-myco-93-63</strain>
    </source>
</reference>
<dbReference type="GO" id="GO:0005524">
    <property type="term" value="F:ATP binding"/>
    <property type="evidence" value="ECO:0007669"/>
    <property type="project" value="InterPro"/>
</dbReference>
<protein>
    <submittedName>
        <fullName evidence="6">AAA family ATPase</fullName>
    </submittedName>
</protein>
<reference evidence="5 7" key="1">
    <citation type="submission" date="2016-05" db="EMBL/GenBank/DDBJ databases">
        <authorList>
            <person name="Gu J."/>
        </authorList>
    </citation>
    <scope>NUCLEOTIDE SEQUENCE [LARGE SCALE GENOMIC DNA]</scope>
    <source>
        <strain evidence="5 7">ACCC40021</strain>
    </source>
</reference>
<name>A0A1P8TB43_9ACTN</name>
<dbReference type="Gene3D" id="3.40.50.300">
    <property type="entry name" value="P-loop containing nucleotide triphosphate hydrolases"/>
    <property type="match status" value="1"/>
</dbReference>
<dbReference type="InterPro" id="IPR027417">
    <property type="entry name" value="P-loop_NTPase"/>
</dbReference>
<evidence type="ECO:0000256" key="2">
    <source>
        <dbReference type="ARBA" id="ARBA00022448"/>
    </source>
</evidence>
<evidence type="ECO:0000259" key="4">
    <source>
        <dbReference type="Pfam" id="PF13304"/>
    </source>
</evidence>
<evidence type="ECO:0000313" key="8">
    <source>
        <dbReference type="Proteomes" id="UP000596130"/>
    </source>
</evidence>
<dbReference type="SUPFAM" id="SSF52540">
    <property type="entry name" value="P-loop containing nucleoside triphosphate hydrolases"/>
    <property type="match status" value="1"/>
</dbReference>
<comment type="similarity">
    <text evidence="1">Belongs to the ABC transporter superfamily.</text>
</comment>
<dbReference type="Proteomes" id="UP000187191">
    <property type="component" value="Chromosome"/>
</dbReference>
<dbReference type="Proteomes" id="UP000596130">
    <property type="component" value="Chromosome"/>
</dbReference>
<dbReference type="PANTHER" id="PTHR43820">
    <property type="entry name" value="HIGH-AFFINITY BRANCHED-CHAIN AMINO ACID TRANSPORT ATP-BINDING PROTEIN LIVF"/>
    <property type="match status" value="1"/>
</dbReference>